<dbReference type="AlphaFoldDB" id="A0A162MAR7"/>
<name>A0A162MAR7_9HYPO</name>
<feature type="region of interest" description="Disordered" evidence="1">
    <location>
        <begin position="196"/>
        <end position="232"/>
    </location>
</feature>
<comment type="caution">
    <text evidence="2">The sequence shown here is derived from an EMBL/GenBank/DDBJ whole genome shotgun (WGS) entry which is preliminary data.</text>
</comment>
<proteinExistence type="predicted"/>
<evidence type="ECO:0000313" key="2">
    <source>
        <dbReference type="EMBL" id="OAA53470.1"/>
    </source>
</evidence>
<dbReference type="EMBL" id="AZHD01000029">
    <property type="protein sequence ID" value="OAA53470.1"/>
    <property type="molecule type" value="Genomic_DNA"/>
</dbReference>
<evidence type="ECO:0000256" key="1">
    <source>
        <dbReference type="SAM" id="MobiDB-lite"/>
    </source>
</evidence>
<reference evidence="2 3" key="1">
    <citation type="journal article" date="2016" name="Genome Biol. Evol.">
        <title>Divergent and convergent evolution of fungal pathogenicity.</title>
        <authorList>
            <person name="Shang Y."/>
            <person name="Xiao G."/>
            <person name="Zheng P."/>
            <person name="Cen K."/>
            <person name="Zhan S."/>
            <person name="Wang C."/>
        </authorList>
    </citation>
    <scope>NUCLEOTIDE SEQUENCE [LARGE SCALE GENOMIC DNA]</scope>
    <source>
        <strain evidence="2 3">RCEF 264</strain>
    </source>
</reference>
<sequence length="463" mass="48106">MPVSLPLFKRVRSWWWLTARRRRPDRAGMAFIDDTRAAATDKLWAFDSQTSFDTGRSSPPATLEGAVTFSNTGETRLHGWDRALVSVTVSHKVAVAPSSSPPGTTATTATVGAAEELAQTLACARPLVQRAWEAVAAARTLVRSGRSETDAAVDADADADDPPVLRRAAAATAAAAACIAITTDCAQALAEATEAATTKAEETRFGDETTTDTVSSTGLPQGPQQQRQQQQQRLQDAFVCSLVASLASNAAQQSADAATALVADSTSVMKTPPALTMALLASVSAAQAAAQAVDALCLRARAASGPAWLQCLETAGPGRPAVRAQSNAGAATPPPPHMAVAVQLIYNHTTNAYAHASVWDFGPSASAAVAIVQPAPTRQTAEAETCWPQLIKVAVAIEPSGPGQTFVNMDPPLSDGKKIPPGHLEIGATSLPGHMSAVVVCGGKNQGVEFAKALYTAIQRYRL</sequence>
<gene>
    <name evidence="2" type="ORF">SPI_09398</name>
</gene>
<protein>
    <submittedName>
        <fullName evidence="2">Uncharacterized protein</fullName>
    </submittedName>
</protein>
<evidence type="ECO:0000313" key="3">
    <source>
        <dbReference type="Proteomes" id="UP000076874"/>
    </source>
</evidence>
<accession>A0A162MAR7</accession>
<keyword evidence="3" id="KW-1185">Reference proteome</keyword>
<dbReference type="Proteomes" id="UP000076874">
    <property type="component" value="Unassembled WGS sequence"/>
</dbReference>
<feature type="compositionally biased region" description="Low complexity" evidence="1">
    <location>
        <begin position="218"/>
        <end position="232"/>
    </location>
</feature>
<organism evidence="2 3">
    <name type="scientific">Niveomyces insectorum RCEF 264</name>
    <dbReference type="NCBI Taxonomy" id="1081102"/>
    <lineage>
        <taxon>Eukaryota</taxon>
        <taxon>Fungi</taxon>
        <taxon>Dikarya</taxon>
        <taxon>Ascomycota</taxon>
        <taxon>Pezizomycotina</taxon>
        <taxon>Sordariomycetes</taxon>
        <taxon>Hypocreomycetidae</taxon>
        <taxon>Hypocreales</taxon>
        <taxon>Cordycipitaceae</taxon>
        <taxon>Niveomyces</taxon>
    </lineage>
</organism>